<evidence type="ECO:0000313" key="2">
    <source>
        <dbReference type="Proteomes" id="UP001240984"/>
    </source>
</evidence>
<proteinExistence type="predicted"/>
<dbReference type="RefSeq" id="WP_306833779.1">
    <property type="nucleotide sequence ID" value="NZ_JAUSRA010000001.1"/>
</dbReference>
<accession>A0ABT9MZJ0</accession>
<gene>
    <name evidence="1" type="ORF">J2S43_005379</name>
</gene>
<reference evidence="1 2" key="1">
    <citation type="submission" date="2023-07" db="EMBL/GenBank/DDBJ databases">
        <title>Sequencing the genomes of 1000 actinobacteria strains.</title>
        <authorList>
            <person name="Klenk H.-P."/>
        </authorList>
    </citation>
    <scope>NUCLEOTIDE SEQUENCE [LARGE SCALE GENOMIC DNA]</scope>
    <source>
        <strain evidence="1 2">DSM 44710</strain>
    </source>
</reference>
<comment type="caution">
    <text evidence="1">The sequence shown here is derived from an EMBL/GenBank/DDBJ whole genome shotgun (WGS) entry which is preliminary data.</text>
</comment>
<sequence length="163" mass="17629">MTDAVAALAAVFNQMNNLVKSLVQDQLTNLVSGTAKVVVLAPGQQVVDPLPGLDDALKKLKAATPEEIAQLNDGSLKVRLLPRGSRIITPLNIREIATQVRSLHTADDILLALERDGRLDLPRLRRLADELNITLPGGRLTKPAAQLYLAQKLAAYNDRNPSS</sequence>
<name>A0ABT9MZJ0_9ACTN</name>
<dbReference type="Proteomes" id="UP001240984">
    <property type="component" value="Unassembled WGS sequence"/>
</dbReference>
<organism evidence="1 2">
    <name type="scientific">Catenuloplanes nepalensis</name>
    <dbReference type="NCBI Taxonomy" id="587533"/>
    <lineage>
        <taxon>Bacteria</taxon>
        <taxon>Bacillati</taxon>
        <taxon>Actinomycetota</taxon>
        <taxon>Actinomycetes</taxon>
        <taxon>Micromonosporales</taxon>
        <taxon>Micromonosporaceae</taxon>
        <taxon>Catenuloplanes</taxon>
    </lineage>
</organism>
<protein>
    <submittedName>
        <fullName evidence="1">Uncharacterized protein</fullName>
    </submittedName>
</protein>
<dbReference type="EMBL" id="JAUSRA010000001">
    <property type="protein sequence ID" value="MDP9796867.1"/>
    <property type="molecule type" value="Genomic_DNA"/>
</dbReference>
<keyword evidence="2" id="KW-1185">Reference proteome</keyword>
<evidence type="ECO:0000313" key="1">
    <source>
        <dbReference type="EMBL" id="MDP9796867.1"/>
    </source>
</evidence>